<dbReference type="HOGENOM" id="CLU_1916123_0_0_6"/>
<name>H8Z084_9GAMM</name>
<dbReference type="Proteomes" id="UP000002964">
    <property type="component" value="Unassembled WGS sequence"/>
</dbReference>
<dbReference type="GO" id="GO:0003677">
    <property type="term" value="F:DNA binding"/>
    <property type="evidence" value="ECO:0007669"/>
    <property type="project" value="UniProtKB-KW"/>
</dbReference>
<feature type="compositionally biased region" description="Basic and acidic residues" evidence="2">
    <location>
        <begin position="110"/>
        <end position="126"/>
    </location>
</feature>
<accession>H8Z084</accession>
<keyword evidence="3" id="KW-0238">DNA-binding</keyword>
<evidence type="ECO:0000313" key="3">
    <source>
        <dbReference type="EMBL" id="EIC22292.1"/>
    </source>
</evidence>
<keyword evidence="1" id="KW-0175">Coiled coil</keyword>
<organism evidence="3 4">
    <name type="scientific">Thiorhodovibrio frisius</name>
    <dbReference type="NCBI Taxonomy" id="631362"/>
    <lineage>
        <taxon>Bacteria</taxon>
        <taxon>Pseudomonadati</taxon>
        <taxon>Pseudomonadota</taxon>
        <taxon>Gammaproteobacteria</taxon>
        <taxon>Chromatiales</taxon>
        <taxon>Chromatiaceae</taxon>
        <taxon>Thiorhodovibrio</taxon>
    </lineage>
</organism>
<evidence type="ECO:0000256" key="1">
    <source>
        <dbReference type="SAM" id="Coils"/>
    </source>
</evidence>
<proteinExistence type="predicted"/>
<feature type="region of interest" description="Disordered" evidence="2">
    <location>
        <begin position="107"/>
        <end position="126"/>
    </location>
</feature>
<evidence type="ECO:0000313" key="4">
    <source>
        <dbReference type="Proteomes" id="UP000002964"/>
    </source>
</evidence>
<dbReference type="RefSeq" id="WP_009148987.1">
    <property type="nucleotide sequence ID" value="NZ_CP121471.1"/>
</dbReference>
<evidence type="ECO:0000256" key="2">
    <source>
        <dbReference type="SAM" id="MobiDB-lite"/>
    </source>
</evidence>
<sequence>MDEMEYTELRAKLESLEAEQKEVERVIAAKRDQRKAELISEFKQKIKEEGFNIGEIADAFAGRRTTRRAGGARSYPRYVDNADSSFVYVRGPLPSWMKERMAAVGLNPAEKGDRERYKQDYMHADS</sequence>
<gene>
    <name evidence="3" type="ORF">Thi970DRAFT_02545</name>
</gene>
<dbReference type="AlphaFoldDB" id="H8Z084"/>
<dbReference type="eggNOG" id="ENOG50313VX">
    <property type="taxonomic scope" value="Bacteria"/>
</dbReference>
<reference evidence="3 4" key="2">
    <citation type="submission" date="2011-11" db="EMBL/GenBank/DDBJ databases">
        <authorList>
            <consortium name="US DOE Joint Genome Institute"/>
            <person name="Lucas S."/>
            <person name="Han J."/>
            <person name="Lapidus A."/>
            <person name="Cheng J.-F."/>
            <person name="Goodwin L."/>
            <person name="Pitluck S."/>
            <person name="Peters L."/>
            <person name="Ovchinnikova G."/>
            <person name="Zhang X."/>
            <person name="Detter J.C."/>
            <person name="Han C."/>
            <person name="Tapia R."/>
            <person name="Land M."/>
            <person name="Hauser L."/>
            <person name="Kyrpides N."/>
            <person name="Ivanova N."/>
            <person name="Pagani I."/>
            <person name="Vogl K."/>
            <person name="Liu Z."/>
            <person name="Overmann J."/>
            <person name="Frigaard N.-U."/>
            <person name="Bryant D."/>
            <person name="Woyke T."/>
        </authorList>
    </citation>
    <scope>NUCLEOTIDE SEQUENCE [LARGE SCALE GENOMIC DNA]</scope>
    <source>
        <strain evidence="3 4">970</strain>
    </source>
</reference>
<feature type="coiled-coil region" evidence="1">
    <location>
        <begin position="6"/>
        <end position="36"/>
    </location>
</feature>
<dbReference type="EMBL" id="JH603169">
    <property type="protein sequence ID" value="EIC22292.1"/>
    <property type="molecule type" value="Genomic_DNA"/>
</dbReference>
<keyword evidence="4" id="KW-1185">Reference proteome</keyword>
<protein>
    <submittedName>
        <fullName evidence="3">DNA-binding protein H-NS</fullName>
    </submittedName>
</protein>
<reference evidence="4" key="1">
    <citation type="submission" date="2011-06" db="EMBL/GenBank/DDBJ databases">
        <authorList>
            <consortium name="US DOE Joint Genome Institute (JGI-PGF)"/>
            <person name="Lucas S."/>
            <person name="Han J."/>
            <person name="Lapidus A."/>
            <person name="Cheng J.-F."/>
            <person name="Goodwin L."/>
            <person name="Pitluck S."/>
            <person name="Peters L."/>
            <person name="Land M.L."/>
            <person name="Hauser L."/>
            <person name="Vogl K."/>
            <person name="Liu Z."/>
            <person name="Overmann J."/>
            <person name="Frigaard N.-U."/>
            <person name="Bryant D.A."/>
            <person name="Woyke T.J."/>
        </authorList>
    </citation>
    <scope>NUCLEOTIDE SEQUENCE [LARGE SCALE GENOMIC DNA]</scope>
    <source>
        <strain evidence="4">970</strain>
    </source>
</reference>